<feature type="compositionally biased region" description="Acidic residues" evidence="1">
    <location>
        <begin position="154"/>
        <end position="166"/>
    </location>
</feature>
<dbReference type="AlphaFoldDB" id="A0A1I7ZSN7"/>
<feature type="region of interest" description="Disordered" evidence="1">
    <location>
        <begin position="1"/>
        <end position="50"/>
    </location>
</feature>
<evidence type="ECO:0000313" key="2">
    <source>
        <dbReference type="Proteomes" id="UP000095287"/>
    </source>
</evidence>
<evidence type="ECO:0000256" key="1">
    <source>
        <dbReference type="SAM" id="MobiDB-lite"/>
    </source>
</evidence>
<feature type="compositionally biased region" description="Basic and acidic residues" evidence="1">
    <location>
        <begin position="126"/>
        <end position="135"/>
    </location>
</feature>
<feature type="compositionally biased region" description="Polar residues" evidence="1">
    <location>
        <begin position="40"/>
        <end position="50"/>
    </location>
</feature>
<dbReference type="WBParaSite" id="L893_g29155.t1">
    <property type="protein sequence ID" value="L893_g29155.t1"/>
    <property type="gene ID" value="L893_g29155"/>
</dbReference>
<protein>
    <submittedName>
        <fullName evidence="3">Myelin transcription factor 1-like protein</fullName>
    </submittedName>
</protein>
<name>A0A1I7ZSN7_9BILA</name>
<feature type="region of interest" description="Disordered" evidence="1">
    <location>
        <begin position="126"/>
        <end position="180"/>
    </location>
</feature>
<feature type="compositionally biased region" description="Polar residues" evidence="1">
    <location>
        <begin position="1"/>
        <end position="14"/>
    </location>
</feature>
<organism evidence="2 3">
    <name type="scientific">Steinernema glaseri</name>
    <dbReference type="NCBI Taxonomy" id="37863"/>
    <lineage>
        <taxon>Eukaryota</taxon>
        <taxon>Metazoa</taxon>
        <taxon>Ecdysozoa</taxon>
        <taxon>Nematoda</taxon>
        <taxon>Chromadorea</taxon>
        <taxon>Rhabditida</taxon>
        <taxon>Tylenchina</taxon>
        <taxon>Panagrolaimomorpha</taxon>
        <taxon>Strongyloidoidea</taxon>
        <taxon>Steinernematidae</taxon>
        <taxon>Steinernema</taxon>
    </lineage>
</organism>
<accession>A0A1I7ZSN7</accession>
<evidence type="ECO:0000313" key="3">
    <source>
        <dbReference type="WBParaSite" id="L893_g29155.t1"/>
    </source>
</evidence>
<keyword evidence="2" id="KW-1185">Reference proteome</keyword>
<dbReference type="Proteomes" id="UP000095287">
    <property type="component" value="Unplaced"/>
</dbReference>
<sequence>MPSDLQMNQMQELSGTKAPVVTQDFTTTPLERPARKDSCGSDSEYQDAQDNLDNLRQECCGENCFAEDDEEHNFLNRGLVKLPEEDPRVEESPDEKALQEMIKETLKGLLSEEAIAPEIETVLKEMLEPEDDGKTRSSGNLGESMNEIVQAEAKEEEAEDTTEESDNSGMTAPQDPRVPDEYDEFLEDMARFKEKVLRFADEAEDYFEGVMDDIQSLFSDDIVNDVKGFYRNVKRHAHDLLSCFRL</sequence>
<proteinExistence type="predicted"/>
<reference evidence="3" key="1">
    <citation type="submission" date="2016-11" db="UniProtKB">
        <authorList>
            <consortium name="WormBaseParasite"/>
        </authorList>
    </citation>
    <scope>IDENTIFICATION</scope>
</reference>